<proteinExistence type="inferred from homology"/>
<feature type="transmembrane region" description="Helical" evidence="7">
    <location>
        <begin position="108"/>
        <end position="127"/>
    </location>
</feature>
<evidence type="ECO:0000256" key="1">
    <source>
        <dbReference type="ARBA" id="ARBA00004651"/>
    </source>
</evidence>
<reference evidence="10" key="1">
    <citation type="submission" date="2021-01" db="EMBL/GenBank/DDBJ databases">
        <title>Rhizobium sp. strain KVB221 16S ribosomal RNA gene Genome sequencing and assembly.</title>
        <authorList>
            <person name="Kang M."/>
        </authorList>
    </citation>
    <scope>NUCLEOTIDE SEQUENCE</scope>
    <source>
        <strain evidence="10">KVB221</strain>
    </source>
</reference>
<evidence type="ECO:0000259" key="8">
    <source>
        <dbReference type="Pfam" id="PF00924"/>
    </source>
</evidence>
<feature type="transmembrane region" description="Helical" evidence="7">
    <location>
        <begin position="36"/>
        <end position="58"/>
    </location>
</feature>
<dbReference type="GO" id="GO:0008381">
    <property type="term" value="F:mechanosensitive monoatomic ion channel activity"/>
    <property type="evidence" value="ECO:0007669"/>
    <property type="project" value="InterPro"/>
</dbReference>
<protein>
    <recommendedName>
        <fullName evidence="7">Small-conductance mechanosensitive channel</fullName>
    </recommendedName>
</protein>
<dbReference type="RefSeq" id="WP_201652568.1">
    <property type="nucleotide sequence ID" value="NZ_JAEQNC010000001.1"/>
</dbReference>
<dbReference type="InterPro" id="IPR023408">
    <property type="entry name" value="MscS_beta-dom_sf"/>
</dbReference>
<dbReference type="InterPro" id="IPR006685">
    <property type="entry name" value="MscS_channel_2nd"/>
</dbReference>
<feature type="transmembrane region" description="Helical" evidence="7">
    <location>
        <begin position="6"/>
        <end position="24"/>
    </location>
</feature>
<dbReference type="InterPro" id="IPR011066">
    <property type="entry name" value="MscS_channel_C_sf"/>
</dbReference>
<accession>A0A936YMF7</accession>
<comment type="similarity">
    <text evidence="2 7">Belongs to the MscS (TC 1.A.23) family.</text>
</comment>
<evidence type="ECO:0000256" key="6">
    <source>
        <dbReference type="ARBA" id="ARBA00023136"/>
    </source>
</evidence>
<keyword evidence="7" id="KW-0406">Ion transport</keyword>
<keyword evidence="7" id="KW-0997">Cell inner membrane</keyword>
<dbReference type="SUPFAM" id="SSF50182">
    <property type="entry name" value="Sm-like ribonucleoproteins"/>
    <property type="match status" value="1"/>
</dbReference>
<comment type="subunit">
    <text evidence="7">Homoheptamer.</text>
</comment>
<dbReference type="Pfam" id="PF21082">
    <property type="entry name" value="MS_channel_3rd"/>
    <property type="match status" value="1"/>
</dbReference>
<sequence>MLAYPTFLALVAVNILGVLGIIVWHLQGRQRPTARLIVQILFFAAMTIVLVLSGIIPYRVYGAGVASGGGLLGTSARVLWWVHLAWATIGFVRLYIVLDRRPQEARLFQDLIVAAVYLGVTLSIVGFVFGAPIGTLVATSGVVAIIIGLALQNTLGDLFSGVALTLGRPFSIGDWIQLADGTEGRVVENNWRSTHVLTPAHNIVVLPNSALAKIALTNLTRPDESHLIVLPLRIAAIHRPSIVHEVILTALQTCYCIVQDPAPIVALKSVDAIAIELELQFRVTSPTQRTPARNEVIDVVYGQCAANGIAFAPPVQSLIHWIAGTPGGQTATSGTQSLSGAL</sequence>
<keyword evidence="5 7" id="KW-1133">Transmembrane helix</keyword>
<dbReference type="InterPro" id="IPR010920">
    <property type="entry name" value="LSM_dom_sf"/>
</dbReference>
<dbReference type="EMBL" id="JAEQNC010000001">
    <property type="protein sequence ID" value="MBL0370901.1"/>
    <property type="molecule type" value="Genomic_DNA"/>
</dbReference>
<keyword evidence="4 7" id="KW-0812">Transmembrane</keyword>
<keyword evidence="7" id="KW-0813">Transport</keyword>
<evidence type="ECO:0000313" key="10">
    <source>
        <dbReference type="EMBL" id="MBL0370901.1"/>
    </source>
</evidence>
<dbReference type="InterPro" id="IPR016846">
    <property type="entry name" value="cNMP-bd_ion_channel"/>
</dbReference>
<feature type="domain" description="Mechanosensitive ion channel MscS C-terminal" evidence="9">
    <location>
        <begin position="243"/>
        <end position="311"/>
    </location>
</feature>
<keyword evidence="7" id="KW-0407">Ion channel</keyword>
<name>A0A936YMF7_9HYPH</name>
<dbReference type="PANTHER" id="PTHR30221">
    <property type="entry name" value="SMALL-CONDUCTANCE MECHANOSENSITIVE CHANNEL"/>
    <property type="match status" value="1"/>
</dbReference>
<comment type="function">
    <text evidence="7">Mechanosensitive channel that participates in the regulation of osmotic pressure changes within the cell, opening in response to stretch forces in the membrane lipid bilayer, without the need for other proteins. Contributes to normal resistance to hypoosmotic shock. Forms an ion channel of 1.0 nanosiemens conductance with a slight preference for anions.</text>
</comment>
<gene>
    <name evidence="10" type="ORF">JJB09_02560</name>
</gene>
<evidence type="ECO:0000313" key="11">
    <source>
        <dbReference type="Proteomes" id="UP000633219"/>
    </source>
</evidence>
<dbReference type="GO" id="GO:0005886">
    <property type="term" value="C:plasma membrane"/>
    <property type="evidence" value="ECO:0007669"/>
    <property type="project" value="UniProtKB-SubCell"/>
</dbReference>
<keyword evidence="11" id="KW-1185">Reference proteome</keyword>
<comment type="subcellular location">
    <subcellularLocation>
        <location evidence="7">Cell inner membrane</location>
        <topology evidence="7">Multi-pass membrane protein</topology>
    </subcellularLocation>
    <subcellularLocation>
        <location evidence="1">Cell membrane</location>
        <topology evidence="1">Multi-pass membrane protein</topology>
    </subcellularLocation>
</comment>
<feature type="transmembrane region" description="Helical" evidence="7">
    <location>
        <begin position="78"/>
        <end position="96"/>
    </location>
</feature>
<dbReference type="Proteomes" id="UP000633219">
    <property type="component" value="Unassembled WGS sequence"/>
</dbReference>
<dbReference type="Gene3D" id="2.30.30.60">
    <property type="match status" value="1"/>
</dbReference>
<dbReference type="InterPro" id="IPR049278">
    <property type="entry name" value="MS_channel_C"/>
</dbReference>
<dbReference type="InterPro" id="IPR045275">
    <property type="entry name" value="MscS_archaea/bacteria_type"/>
</dbReference>
<dbReference type="AlphaFoldDB" id="A0A936YMF7"/>
<evidence type="ECO:0000256" key="5">
    <source>
        <dbReference type="ARBA" id="ARBA00022989"/>
    </source>
</evidence>
<evidence type="ECO:0000256" key="7">
    <source>
        <dbReference type="RuleBase" id="RU369025"/>
    </source>
</evidence>
<dbReference type="Gene3D" id="1.10.287.1260">
    <property type="match status" value="1"/>
</dbReference>
<organism evidence="10 11">
    <name type="scientific">Rhizobium setariae</name>
    <dbReference type="NCBI Taxonomy" id="2801340"/>
    <lineage>
        <taxon>Bacteria</taxon>
        <taxon>Pseudomonadati</taxon>
        <taxon>Pseudomonadota</taxon>
        <taxon>Alphaproteobacteria</taxon>
        <taxon>Hyphomicrobiales</taxon>
        <taxon>Rhizobiaceae</taxon>
        <taxon>Rhizobium/Agrobacterium group</taxon>
        <taxon>Rhizobium</taxon>
    </lineage>
</organism>
<dbReference type="Pfam" id="PF00924">
    <property type="entry name" value="MS_channel_2nd"/>
    <property type="match status" value="1"/>
</dbReference>
<dbReference type="SUPFAM" id="SSF82689">
    <property type="entry name" value="Mechanosensitive channel protein MscS (YggB), C-terminal domain"/>
    <property type="match status" value="1"/>
</dbReference>
<keyword evidence="3" id="KW-1003">Cell membrane</keyword>
<comment type="caution">
    <text evidence="10">The sequence shown here is derived from an EMBL/GenBank/DDBJ whole genome shotgun (WGS) entry which is preliminary data.</text>
</comment>
<evidence type="ECO:0000256" key="4">
    <source>
        <dbReference type="ARBA" id="ARBA00022692"/>
    </source>
</evidence>
<evidence type="ECO:0000259" key="9">
    <source>
        <dbReference type="Pfam" id="PF21082"/>
    </source>
</evidence>
<dbReference type="PIRSF" id="PIRSF026673">
    <property type="entry name" value="UCP026673_ion_chan"/>
    <property type="match status" value="1"/>
</dbReference>
<evidence type="ECO:0000256" key="3">
    <source>
        <dbReference type="ARBA" id="ARBA00022475"/>
    </source>
</evidence>
<keyword evidence="6 7" id="KW-0472">Membrane</keyword>
<feature type="domain" description="Mechanosensitive ion channel MscS" evidence="8">
    <location>
        <begin position="153"/>
        <end position="221"/>
    </location>
</feature>
<evidence type="ECO:0000256" key="2">
    <source>
        <dbReference type="ARBA" id="ARBA00008017"/>
    </source>
</evidence>
<dbReference type="PANTHER" id="PTHR30221:SF1">
    <property type="entry name" value="SMALL-CONDUCTANCE MECHANOSENSITIVE CHANNEL"/>
    <property type="match status" value="1"/>
</dbReference>